<dbReference type="Proteomes" id="UP001501666">
    <property type="component" value="Unassembled WGS sequence"/>
</dbReference>
<feature type="region of interest" description="Disordered" evidence="2">
    <location>
        <begin position="1"/>
        <end position="96"/>
    </location>
</feature>
<keyword evidence="4" id="KW-1185">Reference proteome</keyword>
<gene>
    <name evidence="3" type="ORF">GCM10010412_082140</name>
</gene>
<feature type="region of interest" description="Disordered" evidence="2">
    <location>
        <begin position="149"/>
        <end position="169"/>
    </location>
</feature>
<dbReference type="EMBL" id="BAAATE010000034">
    <property type="protein sequence ID" value="GAA2691711.1"/>
    <property type="molecule type" value="Genomic_DNA"/>
</dbReference>
<keyword evidence="1" id="KW-0175">Coiled coil</keyword>
<sequence length="169" mass="18324">MGSHGPGGSGEVGTERDGRVVESGPYGARWPYGGAPAADQAANPPFEPTADFVHPESERRAAMRRHPSGRRLAGRFTQSHPWLDAPAPEEATPSSARARVEKFAVRALERAELVEAQLAAMEQRLAVVERRLSGEVEVRTFDGHVRTFDMPDASPTADRCSWVPAEPAE</sequence>
<feature type="compositionally biased region" description="Gly residues" evidence="2">
    <location>
        <begin position="1"/>
        <end position="11"/>
    </location>
</feature>
<evidence type="ECO:0000256" key="1">
    <source>
        <dbReference type="SAM" id="Coils"/>
    </source>
</evidence>
<evidence type="ECO:0000313" key="4">
    <source>
        <dbReference type="Proteomes" id="UP001501666"/>
    </source>
</evidence>
<accession>A0ABP6FGS4</accession>
<protein>
    <submittedName>
        <fullName evidence="3">Uncharacterized protein</fullName>
    </submittedName>
</protein>
<reference evidence="4" key="1">
    <citation type="journal article" date="2019" name="Int. J. Syst. Evol. Microbiol.">
        <title>The Global Catalogue of Microorganisms (GCM) 10K type strain sequencing project: providing services to taxonomists for standard genome sequencing and annotation.</title>
        <authorList>
            <consortium name="The Broad Institute Genomics Platform"/>
            <consortium name="The Broad Institute Genome Sequencing Center for Infectious Disease"/>
            <person name="Wu L."/>
            <person name="Ma J."/>
        </authorList>
    </citation>
    <scope>NUCLEOTIDE SEQUENCE [LARGE SCALE GENOMIC DNA]</scope>
    <source>
        <strain evidence="4">JCM 6835</strain>
    </source>
</reference>
<evidence type="ECO:0000256" key="2">
    <source>
        <dbReference type="SAM" id="MobiDB-lite"/>
    </source>
</evidence>
<comment type="caution">
    <text evidence="3">The sequence shown here is derived from an EMBL/GenBank/DDBJ whole genome shotgun (WGS) entry which is preliminary data.</text>
</comment>
<evidence type="ECO:0000313" key="3">
    <source>
        <dbReference type="EMBL" id="GAA2691711.1"/>
    </source>
</evidence>
<proteinExistence type="predicted"/>
<name>A0ABP6FGS4_9ACTN</name>
<feature type="compositionally biased region" description="Basic residues" evidence="2">
    <location>
        <begin position="62"/>
        <end position="73"/>
    </location>
</feature>
<feature type="coiled-coil region" evidence="1">
    <location>
        <begin position="104"/>
        <end position="131"/>
    </location>
</feature>
<feature type="compositionally biased region" description="Low complexity" evidence="2">
    <location>
        <begin position="85"/>
        <end position="96"/>
    </location>
</feature>
<organism evidence="3 4">
    <name type="scientific">Nonomuraea recticatena</name>
    <dbReference type="NCBI Taxonomy" id="46178"/>
    <lineage>
        <taxon>Bacteria</taxon>
        <taxon>Bacillati</taxon>
        <taxon>Actinomycetota</taxon>
        <taxon>Actinomycetes</taxon>
        <taxon>Streptosporangiales</taxon>
        <taxon>Streptosporangiaceae</taxon>
        <taxon>Nonomuraea</taxon>
    </lineage>
</organism>